<evidence type="ECO:0000313" key="2">
    <source>
        <dbReference type="EMBL" id="MBB4700280.1"/>
    </source>
</evidence>
<sequence>MIRRLSQGSSVLGSALYRGRLFDTTGLVAYWPLEDAEGSTSMAPALAHGPMTIIGAPRLASFEGFAASNPLPILNGAETRGSVPAYTDTGSTQVRFLMAAPAAGAEDGQVVAMFYTTGSVRRWEVHYGTGGTLGLRGFDSFNTQLFTSGGVAFAVNGELLMVSVELTQNGANIDWNLLTLEPGAASGLSFSGTLAANTVGRAGTIAISPGGGITDVAIGHLSLQNTITTLFELGAQLEAWAGRRPAGASNGSAGRKGSPSGHWAM</sequence>
<dbReference type="RefSeq" id="WP_184878335.1">
    <property type="nucleotide sequence ID" value="NZ_BOOV01000030.1"/>
</dbReference>
<protein>
    <recommendedName>
        <fullName evidence="4">LamG domain-containing protein</fullName>
    </recommendedName>
</protein>
<dbReference type="Proteomes" id="UP000542210">
    <property type="component" value="Unassembled WGS sequence"/>
</dbReference>
<accession>A0A7W7D6J9</accession>
<proteinExistence type="predicted"/>
<dbReference type="EMBL" id="JACHND010000001">
    <property type="protein sequence ID" value="MBB4700280.1"/>
    <property type="molecule type" value="Genomic_DNA"/>
</dbReference>
<dbReference type="AlphaFoldDB" id="A0A7W7D6J9"/>
<comment type="caution">
    <text evidence="2">The sequence shown here is derived from an EMBL/GenBank/DDBJ whole genome shotgun (WGS) entry which is preliminary data.</text>
</comment>
<gene>
    <name evidence="2" type="ORF">BJ982_001824</name>
</gene>
<name>A0A7W7D6J9_9ACTN</name>
<feature type="region of interest" description="Disordered" evidence="1">
    <location>
        <begin position="244"/>
        <end position="265"/>
    </location>
</feature>
<evidence type="ECO:0008006" key="4">
    <source>
        <dbReference type="Google" id="ProtNLM"/>
    </source>
</evidence>
<keyword evidence="3" id="KW-1185">Reference proteome</keyword>
<reference evidence="2 3" key="1">
    <citation type="submission" date="2020-08" db="EMBL/GenBank/DDBJ databases">
        <title>Sequencing the genomes of 1000 actinobacteria strains.</title>
        <authorList>
            <person name="Klenk H.-P."/>
        </authorList>
    </citation>
    <scope>NUCLEOTIDE SEQUENCE [LARGE SCALE GENOMIC DNA]</scope>
    <source>
        <strain evidence="2 3">DSM 45784</strain>
    </source>
</reference>
<evidence type="ECO:0000313" key="3">
    <source>
        <dbReference type="Proteomes" id="UP000542210"/>
    </source>
</evidence>
<evidence type="ECO:0000256" key="1">
    <source>
        <dbReference type="SAM" id="MobiDB-lite"/>
    </source>
</evidence>
<organism evidence="2 3">
    <name type="scientific">Sphaerisporangium siamense</name>
    <dbReference type="NCBI Taxonomy" id="795645"/>
    <lineage>
        <taxon>Bacteria</taxon>
        <taxon>Bacillati</taxon>
        <taxon>Actinomycetota</taxon>
        <taxon>Actinomycetes</taxon>
        <taxon>Streptosporangiales</taxon>
        <taxon>Streptosporangiaceae</taxon>
        <taxon>Sphaerisporangium</taxon>
    </lineage>
</organism>